<keyword evidence="4" id="KW-0804">Transcription</keyword>
<feature type="domain" description="RNA polymerase sigma-70 region 2" evidence="6">
    <location>
        <begin position="99"/>
        <end position="167"/>
    </location>
</feature>
<comment type="caution">
    <text evidence="8">The sequence shown here is derived from an EMBL/GenBank/DDBJ whole genome shotgun (WGS) entry which is preliminary data.</text>
</comment>
<dbReference type="InterPro" id="IPR007627">
    <property type="entry name" value="RNA_pol_sigma70_r2"/>
</dbReference>
<dbReference type="Gene3D" id="1.10.1740.10">
    <property type="match status" value="1"/>
</dbReference>
<dbReference type="InterPro" id="IPR039425">
    <property type="entry name" value="RNA_pol_sigma-70-like"/>
</dbReference>
<protein>
    <submittedName>
        <fullName evidence="8">Sigma-70 family RNA polymerase sigma factor</fullName>
    </submittedName>
</protein>
<organism evidence="8 9">
    <name type="scientific">Prosthecodimorpha staleyi</name>
    <dbReference type="NCBI Taxonomy" id="2840188"/>
    <lineage>
        <taxon>Bacteria</taxon>
        <taxon>Pseudomonadati</taxon>
        <taxon>Pseudomonadota</taxon>
        <taxon>Alphaproteobacteria</taxon>
        <taxon>Hyphomicrobiales</taxon>
        <taxon>Ancalomicrobiaceae</taxon>
        <taxon>Prosthecodimorpha</taxon>
    </lineage>
</organism>
<name>A0A947D409_9HYPH</name>
<dbReference type="GO" id="GO:0003677">
    <property type="term" value="F:DNA binding"/>
    <property type="evidence" value="ECO:0007669"/>
    <property type="project" value="InterPro"/>
</dbReference>
<dbReference type="NCBIfam" id="TIGR02937">
    <property type="entry name" value="sigma70-ECF"/>
    <property type="match status" value="1"/>
</dbReference>
<evidence type="ECO:0000259" key="7">
    <source>
        <dbReference type="Pfam" id="PF08281"/>
    </source>
</evidence>
<dbReference type="Proteomes" id="UP000766595">
    <property type="component" value="Unassembled WGS sequence"/>
</dbReference>
<keyword evidence="3" id="KW-0731">Sigma factor</keyword>
<evidence type="ECO:0000256" key="5">
    <source>
        <dbReference type="SAM" id="MobiDB-lite"/>
    </source>
</evidence>
<dbReference type="PANTHER" id="PTHR43133">
    <property type="entry name" value="RNA POLYMERASE ECF-TYPE SIGMA FACTO"/>
    <property type="match status" value="1"/>
</dbReference>
<reference evidence="8 9" key="1">
    <citation type="submission" date="2021-06" db="EMBL/GenBank/DDBJ databases">
        <authorList>
            <person name="Grouzdev D.S."/>
            <person name="Koziaeva V."/>
        </authorList>
    </citation>
    <scope>NUCLEOTIDE SEQUENCE [LARGE SCALE GENOMIC DNA]</scope>
    <source>
        <strain evidence="8 9">22</strain>
    </source>
</reference>
<evidence type="ECO:0000256" key="2">
    <source>
        <dbReference type="ARBA" id="ARBA00023015"/>
    </source>
</evidence>
<dbReference type="InterPro" id="IPR014284">
    <property type="entry name" value="RNA_pol_sigma-70_dom"/>
</dbReference>
<dbReference type="CDD" id="cd06171">
    <property type="entry name" value="Sigma70_r4"/>
    <property type="match status" value="1"/>
</dbReference>
<dbReference type="AlphaFoldDB" id="A0A947D409"/>
<dbReference type="PANTHER" id="PTHR43133:SF62">
    <property type="entry name" value="RNA POLYMERASE SIGMA FACTOR SIGZ"/>
    <property type="match status" value="1"/>
</dbReference>
<feature type="domain" description="RNA polymerase sigma factor 70 region 4 type 2" evidence="7">
    <location>
        <begin position="197"/>
        <end position="248"/>
    </location>
</feature>
<dbReference type="GO" id="GO:0006352">
    <property type="term" value="P:DNA-templated transcription initiation"/>
    <property type="evidence" value="ECO:0007669"/>
    <property type="project" value="InterPro"/>
</dbReference>
<evidence type="ECO:0000256" key="3">
    <source>
        <dbReference type="ARBA" id="ARBA00023082"/>
    </source>
</evidence>
<evidence type="ECO:0000313" key="8">
    <source>
        <dbReference type="EMBL" id="MBT9289166.1"/>
    </source>
</evidence>
<dbReference type="InterPro" id="IPR013249">
    <property type="entry name" value="RNA_pol_sigma70_r4_t2"/>
</dbReference>
<dbReference type="Pfam" id="PF04542">
    <property type="entry name" value="Sigma70_r2"/>
    <property type="match status" value="1"/>
</dbReference>
<evidence type="ECO:0000256" key="1">
    <source>
        <dbReference type="ARBA" id="ARBA00010641"/>
    </source>
</evidence>
<sequence>MGRPVVRFYWNAHSRPRDRLCWFAGTGPRNRFRRDAGPDRKRRYCRNAQPDRLDAATRPQRQGGAGLDARTDRDADGVETEALLAGCAAGDRAALARIYAAEAGRMLGVAERILKRRALAEEAVQDAFVQIWRRADSFDPRLGRGRSWIYAILRNRALNILRSEARTDLVAEPDELDRPSEGDDPETMVLKLSEASALRRCLERLDTRRRAAIVLAYTEGLSHGELAGRLGMPLGTVKSWIRRSLSTLKECLG</sequence>
<gene>
    <name evidence="8" type="ORF">KL771_06870</name>
</gene>
<dbReference type="Pfam" id="PF08281">
    <property type="entry name" value="Sigma70_r4_2"/>
    <property type="match status" value="1"/>
</dbReference>
<dbReference type="Gene3D" id="1.10.10.10">
    <property type="entry name" value="Winged helix-like DNA-binding domain superfamily/Winged helix DNA-binding domain"/>
    <property type="match status" value="1"/>
</dbReference>
<proteinExistence type="inferred from homology"/>
<dbReference type="EMBL" id="JAHHZF010000003">
    <property type="protein sequence ID" value="MBT9289166.1"/>
    <property type="molecule type" value="Genomic_DNA"/>
</dbReference>
<accession>A0A947D409</accession>
<comment type="similarity">
    <text evidence="1">Belongs to the sigma-70 factor family. ECF subfamily.</text>
</comment>
<dbReference type="SUPFAM" id="SSF88659">
    <property type="entry name" value="Sigma3 and sigma4 domains of RNA polymerase sigma factors"/>
    <property type="match status" value="1"/>
</dbReference>
<feature type="region of interest" description="Disordered" evidence="5">
    <location>
        <begin position="48"/>
        <end position="73"/>
    </location>
</feature>
<dbReference type="SUPFAM" id="SSF88946">
    <property type="entry name" value="Sigma2 domain of RNA polymerase sigma factors"/>
    <property type="match status" value="1"/>
</dbReference>
<keyword evidence="9" id="KW-1185">Reference proteome</keyword>
<evidence type="ECO:0000256" key="4">
    <source>
        <dbReference type="ARBA" id="ARBA00023163"/>
    </source>
</evidence>
<evidence type="ECO:0000259" key="6">
    <source>
        <dbReference type="Pfam" id="PF04542"/>
    </source>
</evidence>
<dbReference type="GO" id="GO:0016987">
    <property type="term" value="F:sigma factor activity"/>
    <property type="evidence" value="ECO:0007669"/>
    <property type="project" value="UniProtKB-KW"/>
</dbReference>
<dbReference type="InterPro" id="IPR036388">
    <property type="entry name" value="WH-like_DNA-bd_sf"/>
</dbReference>
<dbReference type="InterPro" id="IPR013324">
    <property type="entry name" value="RNA_pol_sigma_r3/r4-like"/>
</dbReference>
<evidence type="ECO:0000313" key="9">
    <source>
        <dbReference type="Proteomes" id="UP000766595"/>
    </source>
</evidence>
<dbReference type="InterPro" id="IPR013325">
    <property type="entry name" value="RNA_pol_sigma_r2"/>
</dbReference>
<keyword evidence="2" id="KW-0805">Transcription regulation</keyword>